<dbReference type="KEGG" id="sre:PTSG_04959"/>
<dbReference type="EMBL" id="GL832965">
    <property type="protein sequence ID" value="EGD73243.1"/>
    <property type="molecule type" value="Genomic_DNA"/>
</dbReference>
<dbReference type="GeneID" id="16074853"/>
<gene>
    <name evidence="3" type="ORF">PTSG_04959</name>
</gene>
<proteinExistence type="predicted"/>
<feature type="region of interest" description="Disordered" evidence="1">
    <location>
        <begin position="32"/>
        <end position="182"/>
    </location>
</feature>
<sequence length="690" mass="76429">MSFNAATNDRCCNDNGCDNFCLCDECMVHETDHHQQQRQQQRCRRDRSRGRPRYRTRGRPWTRQPPPVSEHDASDSSEGAQGVQPARRPVRQQQQPRVQPPSPPQPKPQRNRKSTARAQQSTVAAADNNDDNKRSGGGDGRGEVTRRRRRTRAGRPPVPDGRSSPAFFASQQTDQPSGAVDDLDMELRPTASSPVLRAPYTRDARRGCDDNGEDDGGIEPWPLRVRRAERRATGEASARDDDLHDDLCDLFDRRPRYRPRFHHKNDPTSSGDGRVGRIGVPATTTTVDVGGSAQTDDGDGGDDGIGRDGVLSVMRKLGVFALESDAQSRLSLWKAHVSERELWTQGVLGEVCSSFAHRYTALSKHDRAQAMRAAANMPRLSVDDPSVAAFVEAMWTTLGPATHASKDTLPVGVAAADTVPPLYAAVRRTHGNMATLVRAYAPHQYEHRRHHGQLEARWRERWRYSFTLEQGGDARVLMNDDITFWSIVRAANSPHTPWLFPFLLRGDPPSTWVLLDLVALVMWLMHYDRRKVNVKAYDVRPFVGLDVLAQLERLEAPAHQGAFRRLDTDGTDAILALPPTLHDTHCNNSDGGDADGEEDVFVDALDALTDAAANKSSNNKSSKHRNSSSKGIDMMDMDTFLALPPLERACLFIGALVFLIALVHAAMALLLRLGQVTLQATGFLDACSPV</sequence>
<evidence type="ECO:0000256" key="2">
    <source>
        <dbReference type="SAM" id="Phobius"/>
    </source>
</evidence>
<evidence type="ECO:0000313" key="3">
    <source>
        <dbReference type="EMBL" id="EGD73243.1"/>
    </source>
</evidence>
<feature type="compositionally biased region" description="Basic residues" evidence="1">
    <location>
        <begin position="41"/>
        <end position="60"/>
    </location>
</feature>
<dbReference type="Proteomes" id="UP000007799">
    <property type="component" value="Unassembled WGS sequence"/>
</dbReference>
<reference evidence="3" key="1">
    <citation type="submission" date="2009-08" db="EMBL/GenBank/DDBJ databases">
        <title>Annotation of Salpingoeca rosetta.</title>
        <authorList>
            <consortium name="The Broad Institute Genome Sequencing Platform"/>
            <person name="Russ C."/>
            <person name="Cuomo C."/>
            <person name="Burger G."/>
            <person name="Gray M.W."/>
            <person name="Holland P.W.H."/>
            <person name="King N."/>
            <person name="Lang F.B.F."/>
            <person name="Roger A.J."/>
            <person name="Ruiz-Trillo I."/>
            <person name="Young S.K."/>
            <person name="Zeng Q."/>
            <person name="Gargeya S."/>
            <person name="Alvarado L."/>
            <person name="Berlin A."/>
            <person name="Chapman S.B."/>
            <person name="Chen Z."/>
            <person name="Freedman E."/>
            <person name="Gellesch M."/>
            <person name="Goldberg J."/>
            <person name="Griggs A."/>
            <person name="Gujja S."/>
            <person name="Heilman E."/>
            <person name="Heiman D."/>
            <person name="Howarth C."/>
            <person name="Mehta T."/>
            <person name="Neiman D."/>
            <person name="Pearson M."/>
            <person name="Roberts A."/>
            <person name="Saif S."/>
            <person name="Shea T."/>
            <person name="Shenoy N."/>
            <person name="Sisk P."/>
            <person name="Stolte C."/>
            <person name="Sykes S."/>
            <person name="White J."/>
            <person name="Yandava C."/>
            <person name="Haas B."/>
            <person name="Nusbaum C."/>
            <person name="Birren B."/>
        </authorList>
    </citation>
    <scope>NUCLEOTIDE SEQUENCE [LARGE SCALE GENOMIC DNA]</scope>
    <source>
        <strain evidence="3">ATCC 50818</strain>
    </source>
</reference>
<dbReference type="InParanoid" id="F2U940"/>
<keyword evidence="2" id="KW-1133">Transmembrane helix</keyword>
<keyword evidence="2" id="KW-0472">Membrane</keyword>
<dbReference type="AlphaFoldDB" id="F2U940"/>
<feature type="compositionally biased region" description="Pro residues" evidence="1">
    <location>
        <begin position="98"/>
        <end position="107"/>
    </location>
</feature>
<keyword evidence="2" id="KW-0812">Transmembrane</keyword>
<feature type="compositionally biased region" description="Low complexity" evidence="1">
    <location>
        <begin position="81"/>
        <end position="97"/>
    </location>
</feature>
<feature type="transmembrane region" description="Helical" evidence="2">
    <location>
        <begin position="649"/>
        <end position="671"/>
    </location>
</feature>
<feature type="compositionally biased region" description="Basic and acidic residues" evidence="1">
    <location>
        <begin position="130"/>
        <end position="145"/>
    </location>
</feature>
<evidence type="ECO:0000256" key="1">
    <source>
        <dbReference type="SAM" id="MobiDB-lite"/>
    </source>
</evidence>
<evidence type="ECO:0000313" key="4">
    <source>
        <dbReference type="Proteomes" id="UP000007799"/>
    </source>
</evidence>
<evidence type="ECO:0008006" key="5">
    <source>
        <dbReference type="Google" id="ProtNLM"/>
    </source>
</evidence>
<protein>
    <recommendedName>
        <fullName evidence="5">Transmembrane protein</fullName>
    </recommendedName>
</protein>
<feature type="compositionally biased region" description="Polar residues" evidence="1">
    <location>
        <begin position="283"/>
        <end position="295"/>
    </location>
</feature>
<accession>F2U940</accession>
<dbReference type="RefSeq" id="XP_004994274.1">
    <property type="nucleotide sequence ID" value="XM_004994217.1"/>
</dbReference>
<name>F2U940_SALR5</name>
<keyword evidence="4" id="KW-1185">Reference proteome</keyword>
<organism evidence="4">
    <name type="scientific">Salpingoeca rosetta (strain ATCC 50818 / BSB-021)</name>
    <dbReference type="NCBI Taxonomy" id="946362"/>
    <lineage>
        <taxon>Eukaryota</taxon>
        <taxon>Choanoflagellata</taxon>
        <taxon>Craspedida</taxon>
        <taxon>Salpingoecidae</taxon>
        <taxon>Salpingoeca</taxon>
    </lineage>
</organism>
<feature type="region of interest" description="Disordered" evidence="1">
    <location>
        <begin position="283"/>
        <end position="306"/>
    </location>
</feature>